<keyword evidence="5" id="KW-0547">Nucleotide-binding</keyword>
<sequence>MTKETFVHDAIRIRGGRENNLKAVDVDVPKRQITVFTGVSGSGKSSLAFDTIAAESQRLLNETHSAFIQNFLPQSPQPEADELTGLTASIVVDQQPMGGSSRSTVGTATDTYAGMRRVWARMGVPNLGTPIAFSFNDPRGMCLDCEGIGSVAAIDEDALVDPAKSLLEGAIDFPNFQVDSWYWKVYAECGFYPADQPVGTFTPEQRRMLLYGPDEAPKKGTKVAVSGMSLTYEALVPKLKRLVLTKNPEQLQPHARAAVERISTRGPCPACGGSRLNEAARDSLVGGRSIAECADMQVSDLAPVIRGLESPEHRPMLDDLADRLDALVHIGLGYLSLSRESTSLSGGESQRVKMVRHLGSALTDITYVFDEPSVGLHPHDVHRMNELLVALRAKGNTVLVVEHKPEVIEIADHIIDLGPGAGGAGGEVVYAGDLEGLRTSGTLTGNHLTSHQPLKTDVRSPTGVLSVQGATLHNLQDVSVDIPRGVLTVVTGVAGSGKSSLIRGVLPKRFPEVVVVDQATTRGSRRSNSATYTGMLDTIRKLFAKANGVKPALFSANSEGACPECGGLGIIYTDLGNFEPMKSTCELCGGRRYTEEVLGYTLRGQSIADVLEMSVVEAKAFFTDRSEKALAGTLAAMDDVGIGYLTLGQPLSTLSGGERQRLKLAIELASPADVYVLDEPTTGLHMSDVDRLIGLIDRFVDAGSTVIVIEHNLDVISRADHVLDLGPGAGAQGGRVVFAGPPAELVHVGESLTGEHLARRHALPRPAG</sequence>
<evidence type="ECO:0000256" key="4">
    <source>
        <dbReference type="ARBA" id="ARBA00022737"/>
    </source>
</evidence>
<dbReference type="Gene3D" id="3.40.50.300">
    <property type="entry name" value="P-loop containing nucleotide triphosphate hydrolases"/>
    <property type="match status" value="2"/>
</dbReference>
<evidence type="ECO:0000256" key="6">
    <source>
        <dbReference type="ARBA" id="ARBA00022763"/>
    </source>
</evidence>
<dbReference type="Pfam" id="PF00005">
    <property type="entry name" value="ABC_tran"/>
    <property type="match status" value="1"/>
</dbReference>
<dbReference type="PROSITE" id="PS00211">
    <property type="entry name" value="ABC_TRANSPORTER_1"/>
    <property type="match status" value="1"/>
</dbReference>
<evidence type="ECO:0000256" key="12">
    <source>
        <dbReference type="ARBA" id="ARBA00023125"/>
    </source>
</evidence>
<dbReference type="EMBL" id="JAGFBM010000009">
    <property type="protein sequence ID" value="MBO3086248.1"/>
    <property type="molecule type" value="Genomic_DNA"/>
</dbReference>
<accession>A0ABS3SKJ1</accession>
<dbReference type="Pfam" id="PF17755">
    <property type="entry name" value="UvrA_DNA-bind"/>
    <property type="match status" value="1"/>
</dbReference>
<dbReference type="Gene3D" id="1.10.8.280">
    <property type="entry name" value="ABC transporter ATPase domain-like"/>
    <property type="match status" value="1"/>
</dbReference>
<keyword evidence="2" id="KW-0963">Cytoplasm</keyword>
<dbReference type="PANTHER" id="PTHR43152">
    <property type="entry name" value="UVRABC SYSTEM PROTEIN A"/>
    <property type="match status" value="1"/>
</dbReference>
<keyword evidence="19" id="KW-1185">Reference proteome</keyword>
<evidence type="ECO:0000256" key="10">
    <source>
        <dbReference type="ARBA" id="ARBA00022840"/>
    </source>
</evidence>
<dbReference type="InterPro" id="IPR027417">
    <property type="entry name" value="P-loop_NTPase"/>
</dbReference>
<keyword evidence="6" id="KW-0227">DNA damage</keyword>
<evidence type="ECO:0000256" key="3">
    <source>
        <dbReference type="ARBA" id="ARBA00022723"/>
    </source>
</evidence>
<organism evidence="18 19">
    <name type="scientific">Cellulomonas fengjieae</name>
    <dbReference type="NCBI Taxonomy" id="2819978"/>
    <lineage>
        <taxon>Bacteria</taxon>
        <taxon>Bacillati</taxon>
        <taxon>Actinomycetota</taxon>
        <taxon>Actinomycetes</taxon>
        <taxon>Micrococcales</taxon>
        <taxon>Cellulomonadaceae</taxon>
        <taxon>Cellulomonas</taxon>
    </lineage>
</organism>
<evidence type="ECO:0000256" key="5">
    <source>
        <dbReference type="ARBA" id="ARBA00022741"/>
    </source>
</evidence>
<evidence type="ECO:0000256" key="14">
    <source>
        <dbReference type="ARBA" id="ARBA00038000"/>
    </source>
</evidence>
<evidence type="ECO:0000256" key="9">
    <source>
        <dbReference type="ARBA" id="ARBA00022833"/>
    </source>
</evidence>
<keyword evidence="7" id="KW-0228">DNA excision</keyword>
<keyword evidence="4" id="KW-0677">Repeat</keyword>
<evidence type="ECO:0000256" key="7">
    <source>
        <dbReference type="ARBA" id="ARBA00022769"/>
    </source>
</evidence>
<evidence type="ECO:0000256" key="8">
    <source>
        <dbReference type="ARBA" id="ARBA00022771"/>
    </source>
</evidence>
<keyword evidence="12" id="KW-0238">DNA-binding</keyword>
<dbReference type="PANTHER" id="PTHR43152:SF2">
    <property type="entry name" value="DRUG RESISTANCE ABC TRANSPORTER"/>
    <property type="match status" value="1"/>
</dbReference>
<evidence type="ECO:0000256" key="1">
    <source>
        <dbReference type="ARBA" id="ARBA00004496"/>
    </source>
</evidence>
<keyword evidence="8" id="KW-0863">Zinc-finger</keyword>
<comment type="similarity">
    <text evidence="14">Belongs to the ABC transporter superfamily. UvrA family.</text>
</comment>
<dbReference type="InterPro" id="IPR017871">
    <property type="entry name" value="ABC_transporter-like_CS"/>
</dbReference>
<dbReference type="RefSeq" id="WP_208290315.1">
    <property type="nucleotide sequence ID" value="NZ_CP074404.1"/>
</dbReference>
<evidence type="ECO:0000256" key="11">
    <source>
        <dbReference type="ARBA" id="ARBA00022881"/>
    </source>
</evidence>
<keyword evidence="11" id="KW-0267">Excision nuclease</keyword>
<evidence type="ECO:0000256" key="16">
    <source>
        <dbReference type="ARBA" id="ARBA00042156"/>
    </source>
</evidence>
<evidence type="ECO:0000313" key="19">
    <source>
        <dbReference type="Proteomes" id="UP000678317"/>
    </source>
</evidence>
<dbReference type="InterPro" id="IPR003439">
    <property type="entry name" value="ABC_transporter-like_ATP-bd"/>
</dbReference>
<feature type="domain" description="ABC transporter" evidence="17">
    <location>
        <begin position="5"/>
        <end position="444"/>
    </location>
</feature>
<protein>
    <recommendedName>
        <fullName evidence="15">UvrABC system protein A</fullName>
    </recommendedName>
    <alternativeName>
        <fullName evidence="16">Excinuclease ABC subunit A</fullName>
    </alternativeName>
</protein>
<evidence type="ECO:0000256" key="2">
    <source>
        <dbReference type="ARBA" id="ARBA00022490"/>
    </source>
</evidence>
<feature type="domain" description="ABC transporter" evidence="17">
    <location>
        <begin position="458"/>
        <end position="752"/>
    </location>
</feature>
<dbReference type="SMART" id="SM00382">
    <property type="entry name" value="AAA"/>
    <property type="match status" value="2"/>
</dbReference>
<comment type="caution">
    <text evidence="18">The sequence shown here is derived from an EMBL/GenBank/DDBJ whole genome shotgun (WGS) entry which is preliminary data.</text>
</comment>
<evidence type="ECO:0000256" key="15">
    <source>
        <dbReference type="ARBA" id="ARBA00039316"/>
    </source>
</evidence>
<dbReference type="PROSITE" id="PS50893">
    <property type="entry name" value="ABC_TRANSPORTER_2"/>
    <property type="match status" value="2"/>
</dbReference>
<keyword evidence="10" id="KW-0067">ATP-binding</keyword>
<dbReference type="Gene3D" id="1.20.1580.10">
    <property type="entry name" value="ABC transporter ATPase like domain"/>
    <property type="match status" value="2"/>
</dbReference>
<dbReference type="SUPFAM" id="SSF52540">
    <property type="entry name" value="P-loop containing nucleoside triphosphate hydrolases"/>
    <property type="match status" value="2"/>
</dbReference>
<proteinExistence type="inferred from homology"/>
<keyword evidence="3" id="KW-0479">Metal-binding</keyword>
<dbReference type="Proteomes" id="UP000678317">
    <property type="component" value="Unassembled WGS sequence"/>
</dbReference>
<reference evidence="18 19" key="1">
    <citation type="submission" date="2021-03" db="EMBL/GenBank/DDBJ databases">
        <title>novel species in genus Cellulomonas.</title>
        <authorList>
            <person name="Zhang G."/>
        </authorList>
    </citation>
    <scope>NUCLEOTIDE SEQUENCE [LARGE SCALE GENOMIC DNA]</scope>
    <source>
        <strain evidence="19">zg-ZUI188</strain>
    </source>
</reference>
<dbReference type="InterPro" id="IPR003593">
    <property type="entry name" value="AAA+_ATPase"/>
</dbReference>
<keyword evidence="9" id="KW-0862">Zinc</keyword>
<gene>
    <name evidence="18" type="ORF">J4035_16515</name>
</gene>
<evidence type="ECO:0000256" key="13">
    <source>
        <dbReference type="ARBA" id="ARBA00023204"/>
    </source>
</evidence>
<name>A0ABS3SKJ1_9CELL</name>
<dbReference type="InterPro" id="IPR041552">
    <property type="entry name" value="UvrA_DNA-bd"/>
</dbReference>
<keyword evidence="13" id="KW-0234">DNA repair</keyword>
<evidence type="ECO:0000313" key="18">
    <source>
        <dbReference type="EMBL" id="MBO3086248.1"/>
    </source>
</evidence>
<comment type="subcellular location">
    <subcellularLocation>
        <location evidence="1">Cytoplasm</location>
    </subcellularLocation>
</comment>
<evidence type="ECO:0000259" key="17">
    <source>
        <dbReference type="PROSITE" id="PS50893"/>
    </source>
</evidence>